<dbReference type="Gene3D" id="1.10.10.1450">
    <property type="match status" value="1"/>
</dbReference>
<feature type="compositionally biased region" description="Basic residues" evidence="1">
    <location>
        <begin position="20"/>
        <end position="36"/>
    </location>
</feature>
<feature type="domain" description="Mos1 transposase HTH" evidence="2">
    <location>
        <begin position="90"/>
        <end position="134"/>
    </location>
</feature>
<dbReference type="InterPro" id="IPR052709">
    <property type="entry name" value="Transposase-MT_Hybrid"/>
</dbReference>
<sequence>MSDEEQETTNEIGQKIKMTKEKHTKNVINKKKKKLDKKPEENMNVTNKKKHKSDEKTEESDEKTGESNTNITTKKRKEYVTEEKQKTEQRINLKFLVGLKKTATESFALLKQVYGDRSMSRARVFQWHKRFSEGRDKVEDEKRSGRPATAYTPENVSKIVEQVKADNKVSIRTLAKAVDVNKATVRRIVYEGLKMVKVGEQLVPKNQRKKFMKKQEEMGNSLSEKQKKPRKQKKTNILRNLEEPKGPNKNACGNQEYQTLKPADHAYAETLKDNLYTGNIKDNTYLGKPNTNLYVGNPTNNLYTDKSKNNTYTSTQQITNNLYTENPKDNPYTSNPTTNLYNEKAKDNIHPEKPDNNPYPGYPYTGTGYTHSGYPCTSFSY</sequence>
<name>A0A8D8R629_9HEMI</name>
<feature type="region of interest" description="Disordered" evidence="1">
    <location>
        <begin position="1"/>
        <end position="84"/>
    </location>
</feature>
<proteinExistence type="predicted"/>
<evidence type="ECO:0000259" key="2">
    <source>
        <dbReference type="Pfam" id="PF17906"/>
    </source>
</evidence>
<dbReference type="PANTHER" id="PTHR46060:SF3">
    <property type="entry name" value="PROTEIN GVQW3"/>
    <property type="match status" value="1"/>
</dbReference>
<protein>
    <recommendedName>
        <fullName evidence="2">Mos1 transposase HTH domain-containing protein</fullName>
    </recommendedName>
</protein>
<feature type="compositionally biased region" description="Basic residues" evidence="1">
    <location>
        <begin position="227"/>
        <end position="236"/>
    </location>
</feature>
<organism evidence="3">
    <name type="scientific">Cacopsylla melanoneura</name>
    <dbReference type="NCBI Taxonomy" id="428564"/>
    <lineage>
        <taxon>Eukaryota</taxon>
        <taxon>Metazoa</taxon>
        <taxon>Ecdysozoa</taxon>
        <taxon>Arthropoda</taxon>
        <taxon>Hexapoda</taxon>
        <taxon>Insecta</taxon>
        <taxon>Pterygota</taxon>
        <taxon>Neoptera</taxon>
        <taxon>Paraneoptera</taxon>
        <taxon>Hemiptera</taxon>
        <taxon>Sternorrhyncha</taxon>
        <taxon>Psylloidea</taxon>
        <taxon>Psyllidae</taxon>
        <taxon>Psyllinae</taxon>
        <taxon>Cacopsylla</taxon>
    </lineage>
</organism>
<feature type="region of interest" description="Disordered" evidence="1">
    <location>
        <begin position="210"/>
        <end position="255"/>
    </location>
</feature>
<dbReference type="PANTHER" id="PTHR46060">
    <property type="entry name" value="MARINER MOS1 TRANSPOSASE-LIKE PROTEIN"/>
    <property type="match status" value="1"/>
</dbReference>
<reference evidence="3" key="1">
    <citation type="submission" date="2021-05" db="EMBL/GenBank/DDBJ databases">
        <authorList>
            <person name="Alioto T."/>
            <person name="Alioto T."/>
            <person name="Gomez Garrido J."/>
        </authorList>
    </citation>
    <scope>NUCLEOTIDE SEQUENCE</scope>
</reference>
<evidence type="ECO:0000256" key="1">
    <source>
        <dbReference type="SAM" id="MobiDB-lite"/>
    </source>
</evidence>
<accession>A0A8D8R629</accession>
<dbReference type="InterPro" id="IPR041426">
    <property type="entry name" value="Mos1_HTH"/>
</dbReference>
<dbReference type="AlphaFoldDB" id="A0A8D8R629"/>
<dbReference type="Pfam" id="PF17906">
    <property type="entry name" value="HTH_48"/>
    <property type="match status" value="1"/>
</dbReference>
<dbReference type="EMBL" id="HBUF01135516">
    <property type="protein sequence ID" value="CAG6645173.1"/>
    <property type="molecule type" value="Transcribed_RNA"/>
</dbReference>
<evidence type="ECO:0000313" key="3">
    <source>
        <dbReference type="EMBL" id="CAG6645173.1"/>
    </source>
</evidence>